<proteinExistence type="predicted"/>
<evidence type="ECO:0000256" key="1">
    <source>
        <dbReference type="SAM" id="MobiDB-lite"/>
    </source>
</evidence>
<sequence length="70" mass="7454">MNLPEQERGEQIAAADHGGVTPGIGRLRRPARTECCRRYAAIAAHIDASLGAGHRCSDCPCATDEEARHG</sequence>
<evidence type="ECO:0000313" key="2">
    <source>
        <dbReference type="EMBL" id="PTL55770.1"/>
    </source>
</evidence>
<evidence type="ECO:0000313" key="3">
    <source>
        <dbReference type="Proteomes" id="UP000240739"/>
    </source>
</evidence>
<keyword evidence="3" id="KW-1185">Reference proteome</keyword>
<organism evidence="2 3">
    <name type="scientific">Paraconexibacter algicola</name>
    <dbReference type="NCBI Taxonomy" id="2133960"/>
    <lineage>
        <taxon>Bacteria</taxon>
        <taxon>Bacillati</taxon>
        <taxon>Actinomycetota</taxon>
        <taxon>Thermoleophilia</taxon>
        <taxon>Solirubrobacterales</taxon>
        <taxon>Paraconexibacteraceae</taxon>
        <taxon>Paraconexibacter</taxon>
    </lineage>
</organism>
<accession>A0A2T4UE42</accession>
<dbReference type="AlphaFoldDB" id="A0A2T4UE42"/>
<dbReference type="Proteomes" id="UP000240739">
    <property type="component" value="Unassembled WGS sequence"/>
</dbReference>
<protein>
    <submittedName>
        <fullName evidence="2">Uncharacterized protein</fullName>
    </submittedName>
</protein>
<dbReference type="EMBL" id="PYYB01000003">
    <property type="protein sequence ID" value="PTL55770.1"/>
    <property type="molecule type" value="Genomic_DNA"/>
</dbReference>
<comment type="caution">
    <text evidence="2">The sequence shown here is derived from an EMBL/GenBank/DDBJ whole genome shotgun (WGS) entry which is preliminary data.</text>
</comment>
<dbReference type="RefSeq" id="WP_107570813.1">
    <property type="nucleotide sequence ID" value="NZ_PYYB01000003.1"/>
</dbReference>
<reference evidence="2 3" key="1">
    <citation type="submission" date="2018-03" db="EMBL/GenBank/DDBJ databases">
        <title>Aquarubrobacter algicola gen. nov., sp. nov., a novel actinobacterium isolated from shallow eutrophic lake during the end of cyanobacterial harmful algal blooms.</title>
        <authorList>
            <person name="Chun S.J."/>
        </authorList>
    </citation>
    <scope>NUCLEOTIDE SEQUENCE [LARGE SCALE GENOMIC DNA]</scope>
    <source>
        <strain evidence="2 3">Seoho-28</strain>
    </source>
</reference>
<feature type="region of interest" description="Disordered" evidence="1">
    <location>
        <begin position="1"/>
        <end position="25"/>
    </location>
</feature>
<gene>
    <name evidence="2" type="ORF">C7Y72_19265</name>
</gene>
<name>A0A2T4UE42_9ACTN</name>
<feature type="compositionally biased region" description="Basic and acidic residues" evidence="1">
    <location>
        <begin position="1"/>
        <end position="10"/>
    </location>
</feature>